<feature type="domain" description="Transposase IS701-like DDE" evidence="1">
    <location>
        <begin position="25"/>
        <end position="268"/>
    </location>
</feature>
<dbReference type="AlphaFoldDB" id="A0A9W6QKL9"/>
<evidence type="ECO:0000313" key="3">
    <source>
        <dbReference type="Proteomes" id="UP001165042"/>
    </source>
</evidence>
<evidence type="ECO:0000313" key="2">
    <source>
        <dbReference type="EMBL" id="GLW90307.1"/>
    </source>
</evidence>
<gene>
    <name evidence="2" type="ORF">Aglo03_11230</name>
</gene>
<accession>A0A9W6QKL9</accession>
<dbReference type="RefSeq" id="WP_285608195.1">
    <property type="nucleotide sequence ID" value="NZ_BSSD01000001.1"/>
</dbReference>
<reference evidence="2" key="1">
    <citation type="submission" date="2023-02" db="EMBL/GenBank/DDBJ databases">
        <title>Actinokineospora globicatena NBRC 15670.</title>
        <authorList>
            <person name="Ichikawa N."/>
            <person name="Sato H."/>
            <person name="Tonouchi N."/>
        </authorList>
    </citation>
    <scope>NUCLEOTIDE SEQUENCE</scope>
    <source>
        <strain evidence="2">NBRC 15670</strain>
    </source>
</reference>
<organism evidence="2 3">
    <name type="scientific">Actinokineospora globicatena</name>
    <dbReference type="NCBI Taxonomy" id="103729"/>
    <lineage>
        <taxon>Bacteria</taxon>
        <taxon>Bacillati</taxon>
        <taxon>Actinomycetota</taxon>
        <taxon>Actinomycetes</taxon>
        <taxon>Pseudonocardiales</taxon>
        <taxon>Pseudonocardiaceae</taxon>
        <taxon>Actinokineospora</taxon>
    </lineage>
</organism>
<comment type="caution">
    <text evidence="2">The sequence shown here is derived from an EMBL/GenBank/DDBJ whole genome shotgun (WGS) entry which is preliminary data.</text>
</comment>
<evidence type="ECO:0000259" key="1">
    <source>
        <dbReference type="Pfam" id="PF13546"/>
    </source>
</evidence>
<proteinExistence type="predicted"/>
<dbReference type="PANTHER" id="PTHR33627">
    <property type="entry name" value="TRANSPOSASE"/>
    <property type="match status" value="1"/>
</dbReference>
<dbReference type="EMBL" id="BSSD01000001">
    <property type="protein sequence ID" value="GLW90307.1"/>
    <property type="molecule type" value="Genomic_DNA"/>
</dbReference>
<dbReference type="InterPro" id="IPR038721">
    <property type="entry name" value="IS701-like_DDE_dom"/>
</dbReference>
<dbReference type="InterPro" id="IPR039365">
    <property type="entry name" value="IS701-like"/>
</dbReference>
<dbReference type="Proteomes" id="UP001165042">
    <property type="component" value="Unassembled WGS sequence"/>
</dbReference>
<dbReference type="Pfam" id="PF13546">
    <property type="entry name" value="DDE_5"/>
    <property type="match status" value="1"/>
</dbReference>
<keyword evidence="3" id="KW-1185">Reference proteome</keyword>
<dbReference type="PANTHER" id="PTHR33627:SF1">
    <property type="entry name" value="TRANSPOSASE"/>
    <property type="match status" value="1"/>
</dbReference>
<sequence>MTTLAHHTTRTAGVDEILLAEMCAELFASLPRSDQRTKGAVYVRGLLRAEGRKSIRKLAAVSGGEVSEQGLHHFVSSSTWDWRPIRAALARYVTRTIPVHAWVVRPMITPKAGEHSVGVDRGFSAEAGQVLNAQYAVGVWAASDEGASPVNWRLHLPKPWLDDEDKRSRAAIPVGVAAESMAGCAVSACLETGGFWGLPVRPVVLDARSTEVGGTVRRLQAAGLPLFVRVSASQGLVLAQQALPGRVSGPVSAHQLMAEVRHLRRPVHVPGSRSGRHSAATVPVRLPGTGREGRELLLVGHWDGRGGPVGYWLTDITSASLSTLVGLSRLVAGVDDNFDRITDRTGIRDYVGRSYDGWHRHVTLASAAHAVAALSEVAFDRYAS</sequence>
<name>A0A9W6QKL9_9PSEU</name>
<protein>
    <submittedName>
        <fullName evidence="2">ISXo8 transposase</fullName>
    </submittedName>
</protein>